<protein>
    <submittedName>
        <fullName evidence="1">Uncharacterized protein</fullName>
    </submittedName>
</protein>
<sequence>MAELIVDMVITDKNLVTAVQPCTISALSQKATYHGRHYKAINASIATEEVEKITQHNFAKMEKFLKR</sequence>
<reference evidence="2" key="1">
    <citation type="submission" date="2014-06" db="EMBL/GenBank/DDBJ databases">
        <authorList>
            <person name="Aslett M."/>
            <person name="De Silva N."/>
        </authorList>
    </citation>
    <scope>NUCLEOTIDE SEQUENCE [LARGE SCALE GENOMIC DNA]</scope>
    <source>
        <strain evidence="2">Bond</strain>
    </source>
</reference>
<dbReference type="EMBL" id="LK391708">
    <property type="protein sequence ID" value="CDR95547.1"/>
    <property type="molecule type" value="Genomic_DNA"/>
</dbReference>
<accession>A0A061D6A5</accession>
<dbReference type="Proteomes" id="UP000033188">
    <property type="component" value="Chromosome 2"/>
</dbReference>
<dbReference type="AlphaFoldDB" id="A0A061D6A5"/>
<evidence type="ECO:0000313" key="2">
    <source>
        <dbReference type="Proteomes" id="UP000033188"/>
    </source>
</evidence>
<evidence type="ECO:0000313" key="1">
    <source>
        <dbReference type="EMBL" id="CDR95547.1"/>
    </source>
</evidence>
<gene>
    <name evidence="1" type="ORF">BBBOND_0207050</name>
</gene>
<dbReference type="KEGG" id="bbig:BBBOND_0207050"/>
<proteinExistence type="predicted"/>
<dbReference type="RefSeq" id="XP_012767733.1">
    <property type="nucleotide sequence ID" value="XM_012912279.1"/>
</dbReference>
<dbReference type="VEuPathDB" id="PiroplasmaDB:BBBOND_0207050"/>
<dbReference type="GeneID" id="24564088"/>
<keyword evidence="2" id="KW-1185">Reference proteome</keyword>
<organism evidence="1 2">
    <name type="scientific">Babesia bigemina</name>
    <dbReference type="NCBI Taxonomy" id="5866"/>
    <lineage>
        <taxon>Eukaryota</taxon>
        <taxon>Sar</taxon>
        <taxon>Alveolata</taxon>
        <taxon>Apicomplexa</taxon>
        <taxon>Aconoidasida</taxon>
        <taxon>Piroplasmida</taxon>
        <taxon>Babesiidae</taxon>
        <taxon>Babesia</taxon>
    </lineage>
</organism>
<name>A0A061D6A5_BABBI</name>